<reference evidence="2" key="1">
    <citation type="submission" date="2016-10" db="EMBL/GenBank/DDBJ databases">
        <authorList>
            <person name="Varghese N."/>
            <person name="Submissions S."/>
        </authorList>
    </citation>
    <scope>NUCLEOTIDE SEQUENCE [LARGE SCALE GENOMIC DNA]</scope>
    <source>
        <strain evidence="2">DSM 24536</strain>
    </source>
</reference>
<dbReference type="OrthoDB" id="5187906at2"/>
<organism evidence="1 2">
    <name type="scientific">Daejeonella rubra</name>
    <dbReference type="NCBI Taxonomy" id="990371"/>
    <lineage>
        <taxon>Bacteria</taxon>
        <taxon>Pseudomonadati</taxon>
        <taxon>Bacteroidota</taxon>
        <taxon>Sphingobacteriia</taxon>
        <taxon>Sphingobacteriales</taxon>
        <taxon>Sphingobacteriaceae</taxon>
        <taxon>Daejeonella</taxon>
    </lineage>
</organism>
<gene>
    <name evidence="1" type="ORF">SAMN05421813_104191</name>
</gene>
<dbReference type="EMBL" id="FNHH01000004">
    <property type="protein sequence ID" value="SDL99835.1"/>
    <property type="molecule type" value="Genomic_DNA"/>
</dbReference>
<dbReference type="Proteomes" id="UP000199226">
    <property type="component" value="Unassembled WGS sequence"/>
</dbReference>
<name>A0A1G9PP69_9SPHI</name>
<proteinExistence type="predicted"/>
<sequence length="120" mass="14023">MERACLDCGNTLRGRTDKKFCDDQCRSNFNNRMKAGQQCCIRPVNSILRKNHAVLSRMCKGDKVRIKKDDLLLKGFNPDYHTHLHQTQNGNTYFFCYDYGVLRLDGDIYLVVKRDNMVKI</sequence>
<dbReference type="AlphaFoldDB" id="A0A1G9PP69"/>
<evidence type="ECO:0008006" key="3">
    <source>
        <dbReference type="Google" id="ProtNLM"/>
    </source>
</evidence>
<dbReference type="STRING" id="990371.SAMN05421813_104191"/>
<keyword evidence="2" id="KW-1185">Reference proteome</keyword>
<dbReference type="RefSeq" id="WP_090701009.1">
    <property type="nucleotide sequence ID" value="NZ_FNHH01000004.1"/>
</dbReference>
<evidence type="ECO:0000313" key="1">
    <source>
        <dbReference type="EMBL" id="SDL99835.1"/>
    </source>
</evidence>
<accession>A0A1G9PP69</accession>
<evidence type="ECO:0000313" key="2">
    <source>
        <dbReference type="Proteomes" id="UP000199226"/>
    </source>
</evidence>
<protein>
    <recommendedName>
        <fullName evidence="3">DUF2116 family Zn-ribbon domain-containing protein</fullName>
    </recommendedName>
</protein>